<proteinExistence type="predicted"/>
<gene>
    <name evidence="1" type="ORF">LCGC14_0346390</name>
</gene>
<accession>A0A0F9TV89</accession>
<sequence length="75" mass="8713">MKTIDTAQIRKANTEGDYVKAEICQYFLYDKDGGPALWHRCFCDYAPRDRDMPQTCELVWRGHCIKRLSSALPSK</sequence>
<protein>
    <submittedName>
        <fullName evidence="1">Uncharacterized protein</fullName>
    </submittedName>
</protein>
<dbReference type="EMBL" id="LAZR01000256">
    <property type="protein sequence ID" value="KKN78867.1"/>
    <property type="molecule type" value="Genomic_DNA"/>
</dbReference>
<organism evidence="1">
    <name type="scientific">marine sediment metagenome</name>
    <dbReference type="NCBI Taxonomy" id="412755"/>
    <lineage>
        <taxon>unclassified sequences</taxon>
        <taxon>metagenomes</taxon>
        <taxon>ecological metagenomes</taxon>
    </lineage>
</organism>
<reference evidence="1" key="1">
    <citation type="journal article" date="2015" name="Nature">
        <title>Complex archaea that bridge the gap between prokaryotes and eukaryotes.</title>
        <authorList>
            <person name="Spang A."/>
            <person name="Saw J.H."/>
            <person name="Jorgensen S.L."/>
            <person name="Zaremba-Niedzwiedzka K."/>
            <person name="Martijn J."/>
            <person name="Lind A.E."/>
            <person name="van Eijk R."/>
            <person name="Schleper C."/>
            <person name="Guy L."/>
            <person name="Ettema T.J."/>
        </authorList>
    </citation>
    <scope>NUCLEOTIDE SEQUENCE</scope>
</reference>
<dbReference type="AlphaFoldDB" id="A0A0F9TV89"/>
<name>A0A0F9TV89_9ZZZZ</name>
<evidence type="ECO:0000313" key="1">
    <source>
        <dbReference type="EMBL" id="KKN78867.1"/>
    </source>
</evidence>
<comment type="caution">
    <text evidence="1">The sequence shown here is derived from an EMBL/GenBank/DDBJ whole genome shotgun (WGS) entry which is preliminary data.</text>
</comment>